<gene>
    <name evidence="3" type="ORF">CLF_101160</name>
</gene>
<feature type="domain" description="EF-hand" evidence="2">
    <location>
        <begin position="258"/>
        <end position="293"/>
    </location>
</feature>
<dbReference type="GO" id="GO:0005509">
    <property type="term" value="F:calcium ion binding"/>
    <property type="evidence" value="ECO:0007669"/>
    <property type="project" value="InterPro"/>
</dbReference>
<sequence length="327" mass="38027">MNCRGCYIRSCLTHEGLDNYIRQSIRPWPSLLKDTDISRIHARKQNGGWVTQLQLFRHRGKRLWRNCCLCSAGKYFIFETFVNFIKTLTENMTSSPTKNRIPTDLEETFEEERKEVPSEWRMWTIAPIFKKGRPTLCENQSGISLVAIPSKMLSGRILRSCCLQRMAFPVDLPNGKFTSTSVLTHLLYQLLLLMRAYLPPPSRTIGERNCCSHGQSDFRSPLPGLWKDFRRLHKQYATLKLFLYLMCFAMTTAIDEEWATDAVQKLMNEIDTNQDGFVDAQELREYLHKSNYKMSEQQIAELIVRLDKNGDGLLDAKEIAEFIFTMK</sequence>
<reference evidence="3" key="1">
    <citation type="journal article" date="2011" name="Genome Biol.">
        <title>The draft genome of the carcinogenic human liver fluke Clonorchis sinensis.</title>
        <authorList>
            <person name="Wang X."/>
            <person name="Chen W."/>
            <person name="Huang Y."/>
            <person name="Sun J."/>
            <person name="Men J."/>
            <person name="Liu H."/>
            <person name="Luo F."/>
            <person name="Guo L."/>
            <person name="Lv X."/>
            <person name="Deng C."/>
            <person name="Zhou C."/>
            <person name="Fan Y."/>
            <person name="Li X."/>
            <person name="Huang L."/>
            <person name="Hu Y."/>
            <person name="Liang C."/>
            <person name="Hu X."/>
            <person name="Xu J."/>
            <person name="Yu X."/>
        </authorList>
    </citation>
    <scope>NUCLEOTIDE SEQUENCE [LARGE SCALE GENOMIC DNA]</scope>
    <source>
        <strain evidence="3">Henan</strain>
    </source>
</reference>
<name>G7Y560_CLOSI</name>
<evidence type="ECO:0000256" key="1">
    <source>
        <dbReference type="ARBA" id="ARBA00022837"/>
    </source>
</evidence>
<dbReference type="SUPFAM" id="SSF47473">
    <property type="entry name" value="EF-hand"/>
    <property type="match status" value="1"/>
</dbReference>
<dbReference type="SMART" id="SM00054">
    <property type="entry name" value="EFh"/>
    <property type="match status" value="2"/>
</dbReference>
<feature type="domain" description="EF-hand" evidence="2">
    <location>
        <begin position="294"/>
        <end position="327"/>
    </location>
</feature>
<dbReference type="Proteomes" id="UP000008909">
    <property type="component" value="Unassembled WGS sequence"/>
</dbReference>
<dbReference type="EMBL" id="DF142868">
    <property type="protein sequence ID" value="GAA48087.1"/>
    <property type="molecule type" value="Genomic_DNA"/>
</dbReference>
<dbReference type="PROSITE" id="PS50222">
    <property type="entry name" value="EF_HAND_2"/>
    <property type="match status" value="2"/>
</dbReference>
<dbReference type="InterPro" id="IPR018247">
    <property type="entry name" value="EF_Hand_1_Ca_BS"/>
</dbReference>
<dbReference type="CDD" id="cd00051">
    <property type="entry name" value="EFh"/>
    <property type="match status" value="1"/>
</dbReference>
<dbReference type="PROSITE" id="PS00018">
    <property type="entry name" value="EF_HAND_1"/>
    <property type="match status" value="2"/>
</dbReference>
<evidence type="ECO:0000313" key="3">
    <source>
        <dbReference type="EMBL" id="GAA48087.1"/>
    </source>
</evidence>
<organism evidence="3 4">
    <name type="scientific">Clonorchis sinensis</name>
    <name type="common">Chinese liver fluke</name>
    <dbReference type="NCBI Taxonomy" id="79923"/>
    <lineage>
        <taxon>Eukaryota</taxon>
        <taxon>Metazoa</taxon>
        <taxon>Spiralia</taxon>
        <taxon>Lophotrochozoa</taxon>
        <taxon>Platyhelminthes</taxon>
        <taxon>Trematoda</taxon>
        <taxon>Digenea</taxon>
        <taxon>Opisthorchiida</taxon>
        <taxon>Opisthorchiata</taxon>
        <taxon>Opisthorchiidae</taxon>
        <taxon>Clonorchis</taxon>
    </lineage>
</organism>
<evidence type="ECO:0000259" key="2">
    <source>
        <dbReference type="PROSITE" id="PS50222"/>
    </source>
</evidence>
<dbReference type="InterPro" id="IPR002048">
    <property type="entry name" value="EF_hand_dom"/>
</dbReference>
<dbReference type="Gene3D" id="1.10.238.10">
    <property type="entry name" value="EF-hand"/>
    <property type="match status" value="1"/>
</dbReference>
<dbReference type="Pfam" id="PF13499">
    <property type="entry name" value="EF-hand_7"/>
    <property type="match status" value="1"/>
</dbReference>
<protein>
    <recommendedName>
        <fullName evidence="2">EF-hand domain-containing protein</fullName>
    </recommendedName>
</protein>
<keyword evidence="1" id="KW-0106">Calcium</keyword>
<accession>G7Y560</accession>
<reference key="2">
    <citation type="submission" date="2011-10" db="EMBL/GenBank/DDBJ databases">
        <title>The genome and transcriptome sequence of Clonorchis sinensis provide insights into the carcinogenic liver fluke.</title>
        <authorList>
            <person name="Wang X."/>
            <person name="Huang Y."/>
            <person name="Chen W."/>
            <person name="Liu H."/>
            <person name="Guo L."/>
            <person name="Chen Y."/>
            <person name="Luo F."/>
            <person name="Zhou W."/>
            <person name="Sun J."/>
            <person name="Mao Q."/>
            <person name="Liang P."/>
            <person name="Zhou C."/>
            <person name="Tian Y."/>
            <person name="Men J."/>
            <person name="Lv X."/>
            <person name="Huang L."/>
            <person name="Zhou J."/>
            <person name="Hu Y."/>
            <person name="Li R."/>
            <person name="Zhang F."/>
            <person name="Lei H."/>
            <person name="Li X."/>
            <person name="Hu X."/>
            <person name="Liang C."/>
            <person name="Xu J."/>
            <person name="Wu Z."/>
            <person name="Yu X."/>
        </authorList>
    </citation>
    <scope>NUCLEOTIDE SEQUENCE</scope>
    <source>
        <strain>Henan</strain>
    </source>
</reference>
<dbReference type="AlphaFoldDB" id="G7Y560"/>
<proteinExistence type="predicted"/>
<dbReference type="InterPro" id="IPR011992">
    <property type="entry name" value="EF-hand-dom_pair"/>
</dbReference>
<evidence type="ECO:0000313" key="4">
    <source>
        <dbReference type="Proteomes" id="UP000008909"/>
    </source>
</evidence>
<keyword evidence="4" id="KW-1185">Reference proteome</keyword>